<dbReference type="AlphaFoldDB" id="A0A546X3J7"/>
<feature type="compositionally biased region" description="Basic residues" evidence="1">
    <location>
        <begin position="45"/>
        <end position="55"/>
    </location>
</feature>
<evidence type="ECO:0000313" key="3">
    <source>
        <dbReference type="Proteomes" id="UP000315434"/>
    </source>
</evidence>
<comment type="caution">
    <text evidence="2">The sequence shown here is derived from an EMBL/GenBank/DDBJ whole genome shotgun (WGS) entry which is preliminary data.</text>
</comment>
<sequence length="111" mass="13280">MKPANPRALLNRMEAAHRETRHHLDRVHRQIAGRAERIAITQNTKARHRARKRSRSRWSRSDEMLFQTHLDRLQFERWFELDGLAGRLARQEQAIHTLRQTLGEDVWRKAA</sequence>
<accession>A0A546X3J7</accession>
<dbReference type="OrthoDB" id="8402008at2"/>
<protein>
    <submittedName>
        <fullName evidence="2">Uncharacterized protein</fullName>
    </submittedName>
</protein>
<gene>
    <name evidence="2" type="ORF">EXN68_26105</name>
</gene>
<dbReference type="Proteomes" id="UP000315434">
    <property type="component" value="Unassembled WGS sequence"/>
</dbReference>
<evidence type="ECO:0000256" key="1">
    <source>
        <dbReference type="SAM" id="MobiDB-lite"/>
    </source>
</evidence>
<name>A0A546X3J7_RHIRH</name>
<organism evidence="2 3">
    <name type="scientific">Rhizobium rhizogenes</name>
    <name type="common">Agrobacterium rhizogenes</name>
    <dbReference type="NCBI Taxonomy" id="359"/>
    <lineage>
        <taxon>Bacteria</taxon>
        <taxon>Pseudomonadati</taxon>
        <taxon>Pseudomonadota</taxon>
        <taxon>Alphaproteobacteria</taxon>
        <taxon>Hyphomicrobiales</taxon>
        <taxon>Rhizobiaceae</taxon>
        <taxon>Rhizobium/Agrobacterium group</taxon>
        <taxon>Rhizobium</taxon>
    </lineage>
</organism>
<reference evidence="2 3" key="1">
    <citation type="journal article" date="2019" name="Appl. Microbiol. Biotechnol.">
        <title>Differential efficiency of wild type rhizogenic strains for rol gene transformation of plants.</title>
        <authorList>
            <person name="Desmet S."/>
            <person name="De Keyser E."/>
            <person name="Van Vaerenbergh J."/>
            <person name="Baeyen S."/>
            <person name="Van Huylenbroeck J."/>
            <person name="Geelen D."/>
            <person name="Dhooghe E."/>
        </authorList>
    </citation>
    <scope>NUCLEOTIDE SEQUENCE [LARGE SCALE GENOMIC DNA]</scope>
    <source>
        <strain evidence="2 3">GBBC3284</strain>
    </source>
</reference>
<dbReference type="EMBL" id="SGNY01000013">
    <property type="protein sequence ID" value="TRA95329.1"/>
    <property type="molecule type" value="Genomic_DNA"/>
</dbReference>
<dbReference type="RefSeq" id="WP_142843509.1">
    <property type="nucleotide sequence ID" value="NZ_SGNY01000013.1"/>
</dbReference>
<feature type="region of interest" description="Disordered" evidence="1">
    <location>
        <begin position="35"/>
        <end position="55"/>
    </location>
</feature>
<evidence type="ECO:0000313" key="2">
    <source>
        <dbReference type="EMBL" id="TRA95329.1"/>
    </source>
</evidence>
<proteinExistence type="predicted"/>